<dbReference type="Proteomes" id="UP000319848">
    <property type="component" value="Unassembled WGS sequence"/>
</dbReference>
<evidence type="ECO:0000259" key="2">
    <source>
        <dbReference type="PROSITE" id="PS51688"/>
    </source>
</evidence>
<dbReference type="PROSITE" id="PS51688">
    <property type="entry name" value="ICA"/>
    <property type="match status" value="1"/>
</dbReference>
<feature type="signal peptide" evidence="1">
    <location>
        <begin position="1"/>
        <end position="19"/>
    </location>
</feature>
<dbReference type="EMBL" id="VLKQ01000007">
    <property type="protein sequence ID" value="TWI12107.1"/>
    <property type="molecule type" value="Genomic_DNA"/>
</dbReference>
<dbReference type="Pfam" id="PF13884">
    <property type="entry name" value="Peptidase_S74"/>
    <property type="match status" value="1"/>
</dbReference>
<gene>
    <name evidence="3" type="ORF">IP98_01681</name>
</gene>
<name>V6S288_9FLAO</name>
<dbReference type="OrthoDB" id="581140at2"/>
<proteinExistence type="predicted"/>
<dbReference type="RefSeq" id="WP_023570240.1">
    <property type="nucleotide sequence ID" value="NZ_AVBI01000012.1"/>
</dbReference>
<sequence length="572" mass="62303">MVKKIYLITILLFTFAVKAQVGIGTNTPNASAALDVTSTNHGMLIPRMTQAQKLAIASPATGLLIYQTDNASGFWFYNGVAWMPFSGGNSWNLLGNLGTNPTTNKLGTTDNQSLVLRANNIETSRILANGNVGIGTTTPNAKLHVVGNSVFNYSQNFTSIATGNITTGTGNNPYVINNNSGCVAADSWQVTNTGSTYQCTGCTGNYALIDYGSSTCNQNAIMVIKLGAIGISSVNISFSYLYEEYNATDQFVVTLYNETTSSVVATLLSLNSNADTTFSNNYTVIPGNSYSLRFQYTGTYAAGASVDNVIVSGGNSVFTLQDGNQAANRVLISDANGNGTWADIASLGATDDDWRFASGSTTNDPIYRTGFVQVGNNKEPFQLLEVEEPNNLGQDTQFGFGNTEYFQDVQSEQSISHHVVPINNNSISLGSAANRWYDVYASNGTINTSDARDKENIKNLEYGTKELMLLNPVSYQWKKEQFGNTVVPEKDKLHKIGFIAQELQKVLPETVQNYEWKEINTTYQKVKMPRLGVNYAEIIPVVVKTIQEQESKLSKIEAQQLEIQKILNELAK</sequence>
<dbReference type="InterPro" id="IPR030392">
    <property type="entry name" value="S74_ICA"/>
</dbReference>
<dbReference type="Gene3D" id="4.10.1090.10">
    <property type="entry name" value="Endosialidase, domain 4"/>
    <property type="match status" value="1"/>
</dbReference>
<dbReference type="AlphaFoldDB" id="V6S288"/>
<keyword evidence="1" id="KW-0732">Signal</keyword>
<dbReference type="STRING" id="1341154.FCR2A7T_10790"/>
<organism evidence="3 4">
    <name type="scientific">Flavobacterium cauense R2A-7</name>
    <dbReference type="NCBI Taxonomy" id="1341154"/>
    <lineage>
        <taxon>Bacteria</taxon>
        <taxon>Pseudomonadati</taxon>
        <taxon>Bacteroidota</taxon>
        <taxon>Flavobacteriia</taxon>
        <taxon>Flavobacteriales</taxon>
        <taxon>Flavobacteriaceae</taxon>
        <taxon>Flavobacterium</taxon>
    </lineage>
</organism>
<reference evidence="3 4" key="1">
    <citation type="journal article" date="2015" name="Stand. Genomic Sci.">
        <title>Genomic Encyclopedia of Bacterial and Archaeal Type Strains, Phase III: the genomes of soil and plant-associated and newly described type strains.</title>
        <authorList>
            <person name="Whitman W.B."/>
            <person name="Woyke T."/>
            <person name="Klenk H.P."/>
            <person name="Zhou Y."/>
            <person name="Lilburn T.G."/>
            <person name="Beck B.J."/>
            <person name="De Vos P."/>
            <person name="Vandamme P."/>
            <person name="Eisen J.A."/>
            <person name="Garrity G."/>
            <person name="Hugenholtz P."/>
            <person name="Kyrpides N.C."/>
        </authorList>
    </citation>
    <scope>NUCLEOTIDE SEQUENCE [LARGE SCALE GENOMIC DNA]</scope>
    <source>
        <strain evidence="3 4">CGMCC 1.7270</strain>
    </source>
</reference>
<keyword evidence="4" id="KW-1185">Reference proteome</keyword>
<feature type="domain" description="Peptidase S74" evidence="2">
    <location>
        <begin position="449"/>
        <end position="563"/>
    </location>
</feature>
<evidence type="ECO:0000313" key="4">
    <source>
        <dbReference type="Proteomes" id="UP000319848"/>
    </source>
</evidence>
<accession>V6S288</accession>
<evidence type="ECO:0000256" key="1">
    <source>
        <dbReference type="SAM" id="SignalP"/>
    </source>
</evidence>
<evidence type="ECO:0000313" key="3">
    <source>
        <dbReference type="EMBL" id="TWI12107.1"/>
    </source>
</evidence>
<protein>
    <submittedName>
        <fullName evidence="3">Endosialidase-like protein</fullName>
    </submittedName>
</protein>
<dbReference type="InterPro" id="IPR044914">
    <property type="entry name" value="Endosialidase_C_dom_sf"/>
</dbReference>
<feature type="chain" id="PRO_5030178732" evidence="1">
    <location>
        <begin position="20"/>
        <end position="572"/>
    </location>
</feature>
<comment type="caution">
    <text evidence="3">The sequence shown here is derived from an EMBL/GenBank/DDBJ whole genome shotgun (WGS) entry which is preliminary data.</text>
</comment>